<dbReference type="EC" id="2.7.7.12" evidence="12"/>
<sequence length="348" mass="40341">MEEFNENDHAHTRYNPLNGQWVLVCPHRTKRPWQGQVEQVSENDVPTFDPNNPLCPGAIRSNGEKNPDYESTFVFDNDFPALLPNVPSPSVSNDPLFQMGSAQGVCKVMCFHPKSNISIPDMSVVEITNIIKRWIEVYEDLGKKYEWVQIFENKGSTMGCSNPHPHCQIWATAFIPCEPKTKDTFQKCYFEKYGQPLLMDYVRKETERKIRIVIENEDWLIVVPYWAVWPFETLLLPKMHVKRLPDLNIEQRQSLAEIIKLLVTKYDNLFQCSFPYSMGWHGAPTGTNMEKSNEHWTLHAVYYPPLLRSASIKKFMVGFELLAQSQRDLTPEQAAKMLREVSSVRVKK</sequence>
<feature type="active site" description="Tele-UMP-histidine intermediate" evidence="11">
    <location>
        <position position="166"/>
    </location>
</feature>
<keyword evidence="8" id="KW-0862">Zinc</keyword>
<dbReference type="Pfam" id="PF02744">
    <property type="entry name" value="GalP_UDP_tr_C"/>
    <property type="match status" value="1"/>
</dbReference>
<keyword evidence="10 12" id="KW-0119">Carbohydrate metabolism</keyword>
<evidence type="ECO:0000256" key="3">
    <source>
        <dbReference type="ARBA" id="ARBA00004947"/>
    </source>
</evidence>
<dbReference type="AlphaFoldDB" id="A0A6M2DGA7"/>
<organism evidence="15">
    <name type="scientific">Xenopsylla cheopis</name>
    <name type="common">Oriental rat flea</name>
    <name type="synonym">Pulex cheopis</name>
    <dbReference type="NCBI Taxonomy" id="163159"/>
    <lineage>
        <taxon>Eukaryota</taxon>
        <taxon>Metazoa</taxon>
        <taxon>Ecdysozoa</taxon>
        <taxon>Arthropoda</taxon>
        <taxon>Hexapoda</taxon>
        <taxon>Insecta</taxon>
        <taxon>Pterygota</taxon>
        <taxon>Neoptera</taxon>
        <taxon>Endopterygota</taxon>
        <taxon>Siphonaptera</taxon>
        <taxon>Pulicidae</taxon>
        <taxon>Xenopsyllinae</taxon>
        <taxon>Xenopsylla</taxon>
    </lineage>
</organism>
<dbReference type="InterPro" id="IPR001937">
    <property type="entry name" value="GalP_UDPtransf1"/>
</dbReference>
<evidence type="ECO:0000256" key="7">
    <source>
        <dbReference type="ARBA" id="ARBA00022723"/>
    </source>
</evidence>
<reference evidence="15" key="1">
    <citation type="submission" date="2020-03" db="EMBL/GenBank/DDBJ databases">
        <title>Transcriptomic Profiling of the Digestive Tract of the Rat Flea, Xenopsylla cheopis, Following Blood Feeding and Infection with Yersinia pestis.</title>
        <authorList>
            <person name="Bland D.M."/>
            <person name="Martens C.A."/>
            <person name="Virtaneva K."/>
            <person name="Kanakabandi K."/>
            <person name="Long D."/>
            <person name="Rosenke R."/>
            <person name="Saturday G.A."/>
            <person name="Hoyt F.H."/>
            <person name="Bruno D.P."/>
            <person name="Ribeiro J.M.C."/>
            <person name="Hinnebusch J."/>
        </authorList>
    </citation>
    <scope>NUCLEOTIDE SEQUENCE</scope>
</reference>
<dbReference type="Pfam" id="PF01087">
    <property type="entry name" value="GalP_UDP_transf"/>
    <property type="match status" value="1"/>
</dbReference>
<evidence type="ECO:0000256" key="2">
    <source>
        <dbReference type="ARBA" id="ARBA00001947"/>
    </source>
</evidence>
<evidence type="ECO:0000256" key="11">
    <source>
        <dbReference type="PIRSR" id="PIRSR000808-1"/>
    </source>
</evidence>
<dbReference type="NCBIfam" id="NF008724">
    <property type="entry name" value="PRK11720.1"/>
    <property type="match status" value="1"/>
</dbReference>
<dbReference type="InterPro" id="IPR019779">
    <property type="entry name" value="GalP_UDPtransf1_His-AS"/>
</dbReference>
<dbReference type="FunFam" id="3.30.428.10:FF:000001">
    <property type="entry name" value="Galactose-1-phosphate uridylyltransferase"/>
    <property type="match status" value="1"/>
</dbReference>
<evidence type="ECO:0000256" key="10">
    <source>
        <dbReference type="ARBA" id="ARBA00023277"/>
    </source>
</evidence>
<keyword evidence="9 12" id="KW-0299">Galactose metabolism</keyword>
<proteinExistence type="inferred from homology"/>
<dbReference type="Gene3D" id="3.30.428.10">
    <property type="entry name" value="HIT-like"/>
    <property type="match status" value="2"/>
</dbReference>
<dbReference type="PANTHER" id="PTHR11943:SF1">
    <property type="entry name" value="GALACTOSE-1-PHOSPHATE URIDYLYLTRANSFERASE"/>
    <property type="match status" value="1"/>
</dbReference>
<evidence type="ECO:0000256" key="1">
    <source>
        <dbReference type="ARBA" id="ARBA00001107"/>
    </source>
</evidence>
<dbReference type="GO" id="GO:0005737">
    <property type="term" value="C:cytoplasm"/>
    <property type="evidence" value="ECO:0007669"/>
    <property type="project" value="TreeGrafter"/>
</dbReference>
<dbReference type="UniPathway" id="UPA00214"/>
<dbReference type="InterPro" id="IPR005850">
    <property type="entry name" value="GalP_Utransf_C"/>
</dbReference>
<dbReference type="PIRSF" id="PIRSF000808">
    <property type="entry name" value="GalT"/>
    <property type="match status" value="1"/>
</dbReference>
<comment type="pathway">
    <text evidence="3 12">Carbohydrate metabolism; galactose metabolism.</text>
</comment>
<evidence type="ECO:0000259" key="14">
    <source>
        <dbReference type="Pfam" id="PF02744"/>
    </source>
</evidence>
<comment type="similarity">
    <text evidence="4 12">Belongs to the galactose-1-phosphate uridylyltransferase type 1 family.</text>
</comment>
<comment type="catalytic activity">
    <reaction evidence="1 12">
        <text>alpha-D-galactose 1-phosphate + UDP-alpha-D-glucose = alpha-D-glucose 1-phosphate + UDP-alpha-D-galactose</text>
        <dbReference type="Rhea" id="RHEA:13989"/>
        <dbReference type="ChEBI" id="CHEBI:58336"/>
        <dbReference type="ChEBI" id="CHEBI:58601"/>
        <dbReference type="ChEBI" id="CHEBI:58885"/>
        <dbReference type="ChEBI" id="CHEBI:66914"/>
        <dbReference type="EC" id="2.7.7.12"/>
    </reaction>
</comment>
<evidence type="ECO:0000259" key="13">
    <source>
        <dbReference type="Pfam" id="PF01087"/>
    </source>
</evidence>
<feature type="domain" description="Galactose-1-phosphate uridyl transferase N-terminal" evidence="13">
    <location>
        <begin position="3"/>
        <end position="176"/>
    </location>
</feature>
<evidence type="ECO:0000256" key="9">
    <source>
        <dbReference type="ARBA" id="ARBA00023144"/>
    </source>
</evidence>
<feature type="domain" description="Galactose-1-phosphate uridyl transferase C-terminal" evidence="14">
    <location>
        <begin position="185"/>
        <end position="345"/>
    </location>
</feature>
<dbReference type="FunFam" id="3.30.428.10:FF:000002">
    <property type="entry name" value="Galactose-1-phosphate uridylyltransferase"/>
    <property type="match status" value="1"/>
</dbReference>
<evidence type="ECO:0000256" key="8">
    <source>
        <dbReference type="ARBA" id="ARBA00022833"/>
    </source>
</evidence>
<accession>A0A6M2DGA7</accession>
<keyword evidence="7 12" id="KW-0479">Metal-binding</keyword>
<dbReference type="InterPro" id="IPR005849">
    <property type="entry name" value="GalP_Utransf_N"/>
</dbReference>
<protein>
    <recommendedName>
        <fullName evidence="12">Galactose-1-phosphate uridylyltransferase</fullName>
        <ecNumber evidence="12">2.7.7.12</ecNumber>
    </recommendedName>
</protein>
<dbReference type="EMBL" id="GIIL01000435">
    <property type="protein sequence ID" value="NOV44161.1"/>
    <property type="molecule type" value="Transcribed_RNA"/>
</dbReference>
<evidence type="ECO:0000313" key="15">
    <source>
        <dbReference type="EMBL" id="NOV44161.1"/>
    </source>
</evidence>
<dbReference type="GO" id="GO:0008270">
    <property type="term" value="F:zinc ion binding"/>
    <property type="evidence" value="ECO:0007669"/>
    <property type="project" value="InterPro"/>
</dbReference>
<comment type="cofactor">
    <cofactor evidence="2">
        <name>Zn(2+)</name>
        <dbReference type="ChEBI" id="CHEBI:29105"/>
    </cofactor>
</comment>
<name>A0A6M2DGA7_XENCH</name>
<dbReference type="NCBIfam" id="TIGR00209">
    <property type="entry name" value="galT_1"/>
    <property type="match status" value="1"/>
</dbReference>
<keyword evidence="5 12" id="KW-0808">Transferase</keyword>
<dbReference type="CDD" id="cd00608">
    <property type="entry name" value="GalT"/>
    <property type="match status" value="1"/>
</dbReference>
<dbReference type="PANTHER" id="PTHR11943">
    <property type="entry name" value="GALACTOSE-1-PHOSPHATE URIDYLYLTRANSFERASE"/>
    <property type="match status" value="1"/>
</dbReference>
<dbReference type="PROSITE" id="PS00117">
    <property type="entry name" value="GAL_P_UDP_TRANSF_I"/>
    <property type="match status" value="1"/>
</dbReference>
<evidence type="ECO:0000256" key="12">
    <source>
        <dbReference type="RuleBase" id="RU000506"/>
    </source>
</evidence>
<evidence type="ECO:0000256" key="4">
    <source>
        <dbReference type="ARBA" id="ARBA00010951"/>
    </source>
</evidence>
<evidence type="ECO:0000256" key="6">
    <source>
        <dbReference type="ARBA" id="ARBA00022695"/>
    </source>
</evidence>
<evidence type="ECO:0000256" key="5">
    <source>
        <dbReference type="ARBA" id="ARBA00022679"/>
    </source>
</evidence>
<keyword evidence="6 12" id="KW-0548">Nucleotidyltransferase</keyword>
<dbReference type="GO" id="GO:0033499">
    <property type="term" value="P:galactose catabolic process via UDP-galactose, Leloir pathway"/>
    <property type="evidence" value="ECO:0007669"/>
    <property type="project" value="TreeGrafter"/>
</dbReference>
<dbReference type="SUPFAM" id="SSF54197">
    <property type="entry name" value="HIT-like"/>
    <property type="match status" value="2"/>
</dbReference>
<dbReference type="GO" id="GO:0008108">
    <property type="term" value="F:UDP-glucose:hexose-1-phosphate uridylyltransferase activity"/>
    <property type="evidence" value="ECO:0007669"/>
    <property type="project" value="UniProtKB-EC"/>
</dbReference>
<dbReference type="InterPro" id="IPR036265">
    <property type="entry name" value="HIT-like_sf"/>
</dbReference>